<gene>
    <name evidence="2" type="ORF">G8759_14710</name>
</gene>
<sequence length="125" mass="12351">MESFVPVLKSMVLKTKKQDVMNKKTTTTIGIVFGAASLLAVAVYGIIKYVKNGSGELDGSRSVDIQGSGPVGVSGAGLIGIQGARPVGFIGNGLVKSDSLYGGGGAVGNGLVGGGLIALGNRVSG</sequence>
<accession>A0A6G9ANC4</accession>
<evidence type="ECO:0000256" key="1">
    <source>
        <dbReference type="SAM" id="Phobius"/>
    </source>
</evidence>
<dbReference type="RefSeq" id="WP_167209167.1">
    <property type="nucleotide sequence ID" value="NZ_CP050063.1"/>
</dbReference>
<keyword evidence="1" id="KW-1133">Transmembrane helix</keyword>
<feature type="transmembrane region" description="Helical" evidence="1">
    <location>
        <begin position="29"/>
        <end position="47"/>
    </location>
</feature>
<name>A0A6G9ANC4_9BACT</name>
<keyword evidence="1" id="KW-0812">Transmembrane</keyword>
<keyword evidence="1" id="KW-0472">Membrane</keyword>
<reference evidence="2 3" key="1">
    <citation type="submission" date="2020-03" db="EMBL/GenBank/DDBJ databases">
        <authorList>
            <person name="Kim M.K."/>
        </authorList>
    </citation>
    <scope>NUCLEOTIDE SEQUENCE [LARGE SCALE GENOMIC DNA]</scope>
    <source>
        <strain evidence="2 3">BT328</strain>
    </source>
</reference>
<dbReference type="KEGG" id="spib:G8759_14710"/>
<dbReference type="EMBL" id="CP050063">
    <property type="protein sequence ID" value="QIP13775.1"/>
    <property type="molecule type" value="Genomic_DNA"/>
</dbReference>
<proteinExistence type="predicted"/>
<evidence type="ECO:0000313" key="3">
    <source>
        <dbReference type="Proteomes" id="UP000501802"/>
    </source>
</evidence>
<dbReference type="AlphaFoldDB" id="A0A6G9ANC4"/>
<keyword evidence="3" id="KW-1185">Reference proteome</keyword>
<protein>
    <submittedName>
        <fullName evidence="2">Uncharacterized protein</fullName>
    </submittedName>
</protein>
<evidence type="ECO:0000313" key="2">
    <source>
        <dbReference type="EMBL" id="QIP13775.1"/>
    </source>
</evidence>
<organism evidence="2 3">
    <name type="scientific">Spirosoma aureum</name>
    <dbReference type="NCBI Taxonomy" id="2692134"/>
    <lineage>
        <taxon>Bacteria</taxon>
        <taxon>Pseudomonadati</taxon>
        <taxon>Bacteroidota</taxon>
        <taxon>Cytophagia</taxon>
        <taxon>Cytophagales</taxon>
        <taxon>Cytophagaceae</taxon>
        <taxon>Spirosoma</taxon>
    </lineage>
</organism>
<dbReference type="Proteomes" id="UP000501802">
    <property type="component" value="Chromosome"/>
</dbReference>